<dbReference type="InterPro" id="IPR008979">
    <property type="entry name" value="Galactose-bd-like_sf"/>
</dbReference>
<keyword evidence="3" id="KW-0326">Glycosidase</keyword>
<dbReference type="InterPro" id="IPR017853">
    <property type="entry name" value="GH"/>
</dbReference>
<comment type="similarity">
    <text evidence="1">Belongs to the glycosyl hydrolase 2 family.</text>
</comment>
<dbReference type="EMBL" id="JAXAVV010000056">
    <property type="protein sequence ID" value="MDX8056714.1"/>
    <property type="molecule type" value="Genomic_DNA"/>
</dbReference>
<feature type="region of interest" description="Disordered" evidence="4">
    <location>
        <begin position="512"/>
        <end position="536"/>
    </location>
</feature>
<dbReference type="InterPro" id="IPR032311">
    <property type="entry name" value="DUF4982"/>
</dbReference>
<feature type="compositionally biased region" description="Polar residues" evidence="4">
    <location>
        <begin position="521"/>
        <end position="536"/>
    </location>
</feature>
<organism evidence="10 11">
    <name type="scientific">Lentzea kristufekii</name>
    <dbReference type="NCBI Taxonomy" id="3095430"/>
    <lineage>
        <taxon>Bacteria</taxon>
        <taxon>Bacillati</taxon>
        <taxon>Actinomycetota</taxon>
        <taxon>Actinomycetes</taxon>
        <taxon>Pseudonocardiales</taxon>
        <taxon>Pseudonocardiaceae</taxon>
        <taxon>Lentzea</taxon>
    </lineage>
</organism>
<comment type="caution">
    <text evidence="10">The sequence shown here is derived from an EMBL/GenBank/DDBJ whole genome shotgun (WGS) entry which is preliminary data.</text>
</comment>
<dbReference type="InterPro" id="IPR040605">
    <property type="entry name" value="Glyco_hydro2_dom5"/>
</dbReference>
<dbReference type="GO" id="GO:0016787">
    <property type="term" value="F:hydrolase activity"/>
    <property type="evidence" value="ECO:0007669"/>
    <property type="project" value="UniProtKB-KW"/>
</dbReference>
<keyword evidence="2 10" id="KW-0378">Hydrolase</keyword>
<keyword evidence="11" id="KW-1185">Reference proteome</keyword>
<dbReference type="PRINTS" id="PR00132">
    <property type="entry name" value="GLHYDRLASE2"/>
</dbReference>
<reference evidence="10 11" key="1">
    <citation type="submission" date="2023-11" db="EMBL/GenBank/DDBJ databases">
        <title>Lentzea sokolovensis, sp. nov., Lentzea kristufkii, sp. nov., and Lentzea miocenensis, sp. nov., rare actinobacteria from Sokolov Coal Basin, Miocene lacustrine sediment, Czech Republic.</title>
        <authorList>
            <person name="Lara A."/>
            <person name="Kotroba L."/>
            <person name="Nouioui I."/>
            <person name="Neumann-Schaal M."/>
            <person name="Mast Y."/>
            <person name="Chronakova A."/>
        </authorList>
    </citation>
    <scope>NUCLEOTIDE SEQUENCE [LARGE SCALE GENOMIC DNA]</scope>
    <source>
        <strain evidence="10 11">BCCO 10_0798</strain>
    </source>
</reference>
<name>A0ABU4U939_9PSEU</name>
<evidence type="ECO:0000313" key="11">
    <source>
        <dbReference type="Proteomes" id="UP001271792"/>
    </source>
</evidence>
<sequence>MVVAGLCATGGTAQSAAVEQVRPAGRAVDFTGAWKFALVNKTGEDVPQPDAQDPAWRDTRLPHDWSIGLDPVEGQHTGAGTGFLPGGLGWYRKTFTLPSSMAAKKVSIEFDGVYMDSQVYLNGVLLGHHPYGYTGFAYDLGSHARTDGTPNVLAVKVRNQVPSSRWYSGSGIYRDVRLVVTEPAHVTRHGVQVTTPDLADTIKSGYATMRVATTAVSEQGETQAEIVSTVKDPHGRVVGRGTARAALAAQPSTATTDVRIGKPALWSVDQPNLYTVDTEIRVRGEVVDTVRTRTGVRHFSFDPDNGFSLNGVEMKLKGVNLHHDLGALGAAVSTDAIVRQLRIMKSMGVNAVRTSHNPPSPEFVQACDEMGILLQVEAFDTWRAPKVRYDYGRFFDTHSSTDLREMVHAAKNSPAVVMWSIGNEIPDSSGAAGPPIARRLIDDVRAVDTTRPIVMGSDRYRRVPAVGSPQDQILQMLDGLGLNYNNASSIDELHTRYPTKFFFEAESSSSTSTRGYYQDPDQLNTGENYTPGKRNTSSYDNNLETWTYSGEYGLKKDRDRKWFAGQFLWTGIDYIGEPTPYNVFPVKSSFFGAVDTAGFAKDFYHLFRSQWSTDPMVHLLPMNWTGHKPGEPVSVWAYSNADTVELYLNGKSLGEQKFDTKTTTYGARYLETTEATGDDKTVTTGPFPGSYTSPNSSVGKLHLTWSVPFQPGRLVAVAKRGGVVVARDEVRTAGEPHAIKLTPDRRVTKADGKSLTFVTAEVVDRAGVVVPDADDLISFQVRGGSLAGLDNGRQESAENYQASSRTAFNGKALAMVRSGQSPSAITVTARASGLRTATAMVAAIGGRPGRTAAAAEPAQEPVAAPVPTADASYSGARTTIPAAMLDGNPSTYWSNYYLKRATGLLPAVSRAHATDWVSLPAGEEPTGSVQMSFLTDASHARPASIAVSYWNGREFVPVRDSRIEWATEPGKPTSIRFAPVRSDRIRLELTSSAPGTAQGFLGVSEATVCSGR</sequence>
<feature type="domain" description="Glycoside hydrolase family 2" evidence="9">
    <location>
        <begin position="739"/>
        <end position="838"/>
    </location>
</feature>
<dbReference type="PANTHER" id="PTHR42732">
    <property type="entry name" value="BETA-GALACTOSIDASE"/>
    <property type="match status" value="1"/>
</dbReference>
<feature type="domain" description="DUF4982" evidence="8">
    <location>
        <begin position="630"/>
        <end position="726"/>
    </location>
</feature>
<dbReference type="Gene3D" id="2.60.120.260">
    <property type="entry name" value="Galactose-binding domain-like"/>
    <property type="match status" value="2"/>
</dbReference>
<feature type="domain" description="Glycoside hydrolase family 2 immunoglobulin-like beta-sandwich" evidence="5">
    <location>
        <begin position="194"/>
        <end position="297"/>
    </location>
</feature>
<dbReference type="InterPro" id="IPR006102">
    <property type="entry name" value="Ig-like_GH2"/>
</dbReference>
<dbReference type="InterPro" id="IPR013783">
    <property type="entry name" value="Ig-like_fold"/>
</dbReference>
<evidence type="ECO:0000259" key="8">
    <source>
        <dbReference type="Pfam" id="PF16355"/>
    </source>
</evidence>
<evidence type="ECO:0000256" key="3">
    <source>
        <dbReference type="ARBA" id="ARBA00023295"/>
    </source>
</evidence>
<evidence type="ECO:0000256" key="2">
    <source>
        <dbReference type="ARBA" id="ARBA00022801"/>
    </source>
</evidence>
<protein>
    <submittedName>
        <fullName evidence="10">Glycoside hydrolase family 2 TIM barrel-domain containing protein</fullName>
    </submittedName>
</protein>
<dbReference type="SUPFAM" id="SSF49373">
    <property type="entry name" value="Invasin/intimin cell-adhesion fragments"/>
    <property type="match status" value="1"/>
</dbReference>
<dbReference type="InterPro" id="IPR006103">
    <property type="entry name" value="Glyco_hydro_2_cat"/>
</dbReference>
<evidence type="ECO:0000259" key="5">
    <source>
        <dbReference type="Pfam" id="PF00703"/>
    </source>
</evidence>
<evidence type="ECO:0000259" key="9">
    <source>
        <dbReference type="Pfam" id="PF18565"/>
    </source>
</evidence>
<dbReference type="Gene3D" id="3.20.20.80">
    <property type="entry name" value="Glycosidases"/>
    <property type="match status" value="1"/>
</dbReference>
<dbReference type="SUPFAM" id="SSF49785">
    <property type="entry name" value="Galactose-binding domain-like"/>
    <property type="match status" value="1"/>
</dbReference>
<evidence type="ECO:0000259" key="7">
    <source>
        <dbReference type="Pfam" id="PF02837"/>
    </source>
</evidence>
<dbReference type="SUPFAM" id="SSF49303">
    <property type="entry name" value="beta-Galactosidase/glucuronidase domain"/>
    <property type="match status" value="1"/>
</dbReference>
<gene>
    <name evidence="10" type="ORF">SK571_45730</name>
</gene>
<accession>A0ABU4U939</accession>
<dbReference type="Gene3D" id="2.60.40.10">
    <property type="entry name" value="Immunoglobulins"/>
    <property type="match status" value="3"/>
</dbReference>
<dbReference type="InterPro" id="IPR036156">
    <property type="entry name" value="Beta-gal/glucu_dom_sf"/>
</dbReference>
<dbReference type="InterPro" id="IPR006101">
    <property type="entry name" value="Glyco_hydro_2"/>
</dbReference>
<dbReference type="InterPro" id="IPR051913">
    <property type="entry name" value="GH2_Domain-Containing"/>
</dbReference>
<evidence type="ECO:0000256" key="4">
    <source>
        <dbReference type="SAM" id="MobiDB-lite"/>
    </source>
</evidence>
<feature type="domain" description="Glycosyl hydrolases family 2 sugar binding" evidence="7">
    <location>
        <begin position="87"/>
        <end position="179"/>
    </location>
</feature>
<dbReference type="InterPro" id="IPR008964">
    <property type="entry name" value="Invasin/intimin_cell_adhesion"/>
</dbReference>
<feature type="domain" description="Glycoside hydrolase family 2 catalytic" evidence="6">
    <location>
        <begin position="305"/>
        <end position="461"/>
    </location>
</feature>
<dbReference type="Pfam" id="PF00703">
    <property type="entry name" value="Glyco_hydro_2"/>
    <property type="match status" value="1"/>
</dbReference>
<dbReference type="PANTHER" id="PTHR42732:SF1">
    <property type="entry name" value="BETA-MANNOSIDASE"/>
    <property type="match status" value="1"/>
</dbReference>
<dbReference type="Pfam" id="PF16355">
    <property type="entry name" value="DUF4982"/>
    <property type="match status" value="1"/>
</dbReference>
<dbReference type="Pfam" id="PF02836">
    <property type="entry name" value="Glyco_hydro_2_C"/>
    <property type="match status" value="1"/>
</dbReference>
<dbReference type="Pfam" id="PF18565">
    <property type="entry name" value="Glyco_hydro2_C5"/>
    <property type="match status" value="1"/>
</dbReference>
<evidence type="ECO:0000256" key="1">
    <source>
        <dbReference type="ARBA" id="ARBA00007401"/>
    </source>
</evidence>
<evidence type="ECO:0000313" key="10">
    <source>
        <dbReference type="EMBL" id="MDX8056714.1"/>
    </source>
</evidence>
<proteinExistence type="inferred from homology"/>
<dbReference type="Proteomes" id="UP001271792">
    <property type="component" value="Unassembled WGS sequence"/>
</dbReference>
<dbReference type="Pfam" id="PF02837">
    <property type="entry name" value="Glyco_hydro_2_N"/>
    <property type="match status" value="1"/>
</dbReference>
<dbReference type="RefSeq" id="WP_319990356.1">
    <property type="nucleotide sequence ID" value="NZ_JAXAVV010000056.1"/>
</dbReference>
<dbReference type="InterPro" id="IPR006104">
    <property type="entry name" value="Glyco_hydro_2_N"/>
</dbReference>
<dbReference type="SUPFAM" id="SSF51445">
    <property type="entry name" value="(Trans)glycosidases"/>
    <property type="match status" value="1"/>
</dbReference>
<evidence type="ECO:0000259" key="6">
    <source>
        <dbReference type="Pfam" id="PF02836"/>
    </source>
</evidence>